<dbReference type="OrthoDB" id="2187at2759"/>
<protein>
    <recommendedName>
        <fullName evidence="3">Peroxisomal ATPase PEX1 N-terminal C-lobe domain-containing protein</fullName>
    </recommendedName>
</protein>
<proteinExistence type="predicted"/>
<dbReference type="Proteomes" id="UP000076532">
    <property type="component" value="Unassembled WGS sequence"/>
</dbReference>
<dbReference type="STRING" id="436010.A0A165ZTN0"/>
<dbReference type="GO" id="GO:0005777">
    <property type="term" value="C:peroxisome"/>
    <property type="evidence" value="ECO:0007669"/>
    <property type="project" value="InterPro"/>
</dbReference>
<dbReference type="SUPFAM" id="SSF54585">
    <property type="entry name" value="Cdc48 domain 2-like"/>
    <property type="match status" value="1"/>
</dbReference>
<evidence type="ECO:0000256" key="2">
    <source>
        <dbReference type="ARBA" id="ARBA00022840"/>
    </source>
</evidence>
<sequence>MEHFTSADKEKYAIGLGLAQDAVVEIGLLHVLALDESVGVEPVSARLGDHRSPCEIHACHVTDTLLDQVRVAKIGQEIDVWVLGRTKAHLRARAFSLSLPPSHPRRISQKAYAPGSHSIPRPAANAWSISTPADKAPSIILRAILASVHHISIGFPADSNVYTRPERLALTSRATFGPFIFSKPFNTRPGFKGRAVGEVCRCDSSAARSARLTSAWARPQTRRQRTFNDAARASGLHPHHWHRHLH</sequence>
<name>A0A165ZTN0_9AGAM</name>
<evidence type="ECO:0000313" key="5">
    <source>
        <dbReference type="Proteomes" id="UP000076532"/>
    </source>
</evidence>
<dbReference type="AlphaFoldDB" id="A0A165ZTN0"/>
<dbReference type="InterPro" id="IPR029067">
    <property type="entry name" value="CDC48_domain_2-like_sf"/>
</dbReference>
<gene>
    <name evidence="4" type="ORF">FIBSPDRAFT_962697</name>
</gene>
<dbReference type="GO" id="GO:0005524">
    <property type="term" value="F:ATP binding"/>
    <property type="evidence" value="ECO:0007669"/>
    <property type="project" value="UniProtKB-KW"/>
</dbReference>
<dbReference type="Gene3D" id="3.10.330.10">
    <property type="match status" value="1"/>
</dbReference>
<dbReference type="InterPro" id="IPR015342">
    <property type="entry name" value="PEX1-N_C-lobe"/>
</dbReference>
<feature type="domain" description="Peroxisomal ATPase PEX1 N-terminal C-lobe" evidence="3">
    <location>
        <begin position="37"/>
        <end position="95"/>
    </location>
</feature>
<dbReference type="Pfam" id="PF09262">
    <property type="entry name" value="PEX-1N"/>
    <property type="match status" value="1"/>
</dbReference>
<keyword evidence="2" id="KW-0067">ATP-binding</keyword>
<evidence type="ECO:0000313" key="4">
    <source>
        <dbReference type="EMBL" id="KZP10917.1"/>
    </source>
</evidence>
<reference evidence="4 5" key="1">
    <citation type="journal article" date="2016" name="Mol. Biol. Evol.">
        <title>Comparative Genomics of Early-Diverging Mushroom-Forming Fungi Provides Insights into the Origins of Lignocellulose Decay Capabilities.</title>
        <authorList>
            <person name="Nagy L.G."/>
            <person name="Riley R."/>
            <person name="Tritt A."/>
            <person name="Adam C."/>
            <person name="Daum C."/>
            <person name="Floudas D."/>
            <person name="Sun H."/>
            <person name="Yadav J.S."/>
            <person name="Pangilinan J."/>
            <person name="Larsson K.H."/>
            <person name="Matsuura K."/>
            <person name="Barry K."/>
            <person name="Labutti K."/>
            <person name="Kuo R."/>
            <person name="Ohm R.A."/>
            <person name="Bhattacharya S.S."/>
            <person name="Shirouzu T."/>
            <person name="Yoshinaga Y."/>
            <person name="Martin F.M."/>
            <person name="Grigoriev I.V."/>
            <person name="Hibbett D.S."/>
        </authorList>
    </citation>
    <scope>NUCLEOTIDE SEQUENCE [LARGE SCALE GENOMIC DNA]</scope>
    <source>
        <strain evidence="4 5">CBS 109695</strain>
    </source>
</reference>
<dbReference type="GO" id="GO:0007031">
    <property type="term" value="P:peroxisome organization"/>
    <property type="evidence" value="ECO:0007669"/>
    <property type="project" value="InterPro"/>
</dbReference>
<evidence type="ECO:0000256" key="1">
    <source>
        <dbReference type="ARBA" id="ARBA00022741"/>
    </source>
</evidence>
<accession>A0A165ZTN0</accession>
<dbReference type="EMBL" id="KV417671">
    <property type="protein sequence ID" value="KZP10917.1"/>
    <property type="molecule type" value="Genomic_DNA"/>
</dbReference>
<evidence type="ECO:0000259" key="3">
    <source>
        <dbReference type="Pfam" id="PF09262"/>
    </source>
</evidence>
<organism evidence="4 5">
    <name type="scientific">Athelia psychrophila</name>
    <dbReference type="NCBI Taxonomy" id="1759441"/>
    <lineage>
        <taxon>Eukaryota</taxon>
        <taxon>Fungi</taxon>
        <taxon>Dikarya</taxon>
        <taxon>Basidiomycota</taxon>
        <taxon>Agaricomycotina</taxon>
        <taxon>Agaricomycetes</taxon>
        <taxon>Agaricomycetidae</taxon>
        <taxon>Atheliales</taxon>
        <taxon>Atheliaceae</taxon>
        <taxon>Athelia</taxon>
    </lineage>
</organism>
<keyword evidence="5" id="KW-1185">Reference proteome</keyword>
<keyword evidence="1" id="KW-0547">Nucleotide-binding</keyword>